<feature type="non-terminal residue" evidence="10">
    <location>
        <position position="1"/>
    </location>
</feature>
<feature type="transmembrane region" description="Helical" evidence="9">
    <location>
        <begin position="176"/>
        <end position="197"/>
    </location>
</feature>
<keyword evidence="3" id="KW-0328">Glycosyltransferase</keyword>
<keyword evidence="7 9" id="KW-0472">Membrane</keyword>
<name>A0A8S3ZP27_9EUPU</name>
<feature type="transmembrane region" description="Helical" evidence="9">
    <location>
        <begin position="258"/>
        <end position="280"/>
    </location>
</feature>
<dbReference type="PANTHER" id="PTHR31488">
    <property type="entry name" value="DPY-19-LIKE 1, LIKE (H. SAPIENS)"/>
    <property type="match status" value="1"/>
</dbReference>
<keyword evidence="4" id="KW-0808">Transferase</keyword>
<protein>
    <recommendedName>
        <fullName evidence="12">C-mannosyltransferase DPY19L3</fullName>
    </recommendedName>
</protein>
<gene>
    <name evidence="10" type="ORF">CUNI_LOCUS15083</name>
</gene>
<dbReference type="InterPro" id="IPR018732">
    <property type="entry name" value="Dpy-19/Dpy-19-like"/>
</dbReference>
<proteinExistence type="inferred from homology"/>
<evidence type="ECO:0000256" key="9">
    <source>
        <dbReference type="SAM" id="Phobius"/>
    </source>
</evidence>
<feature type="region of interest" description="Disordered" evidence="8">
    <location>
        <begin position="1"/>
        <end position="53"/>
    </location>
</feature>
<evidence type="ECO:0000256" key="3">
    <source>
        <dbReference type="ARBA" id="ARBA00022676"/>
    </source>
</evidence>
<feature type="transmembrane region" description="Helical" evidence="9">
    <location>
        <begin position="286"/>
        <end position="304"/>
    </location>
</feature>
<feature type="transmembrane region" description="Helical" evidence="9">
    <location>
        <begin position="60"/>
        <end position="86"/>
    </location>
</feature>
<evidence type="ECO:0000313" key="10">
    <source>
        <dbReference type="EMBL" id="CAG5129525.1"/>
    </source>
</evidence>
<evidence type="ECO:0000256" key="7">
    <source>
        <dbReference type="ARBA" id="ARBA00023136"/>
    </source>
</evidence>
<organism evidence="10 11">
    <name type="scientific">Candidula unifasciata</name>
    <dbReference type="NCBI Taxonomy" id="100452"/>
    <lineage>
        <taxon>Eukaryota</taxon>
        <taxon>Metazoa</taxon>
        <taxon>Spiralia</taxon>
        <taxon>Lophotrochozoa</taxon>
        <taxon>Mollusca</taxon>
        <taxon>Gastropoda</taxon>
        <taxon>Heterobranchia</taxon>
        <taxon>Euthyneura</taxon>
        <taxon>Panpulmonata</taxon>
        <taxon>Eupulmonata</taxon>
        <taxon>Stylommatophora</taxon>
        <taxon>Helicina</taxon>
        <taxon>Helicoidea</taxon>
        <taxon>Geomitridae</taxon>
        <taxon>Candidula</taxon>
    </lineage>
</organism>
<evidence type="ECO:0000256" key="5">
    <source>
        <dbReference type="ARBA" id="ARBA00022692"/>
    </source>
</evidence>
<evidence type="ECO:0000256" key="6">
    <source>
        <dbReference type="ARBA" id="ARBA00022989"/>
    </source>
</evidence>
<dbReference type="AlphaFoldDB" id="A0A8S3ZP27"/>
<dbReference type="Pfam" id="PF10034">
    <property type="entry name" value="Dpy19"/>
    <property type="match status" value="1"/>
</dbReference>
<feature type="compositionally biased region" description="Basic residues" evidence="8">
    <location>
        <begin position="1"/>
        <end position="11"/>
    </location>
</feature>
<evidence type="ECO:0000256" key="8">
    <source>
        <dbReference type="SAM" id="MobiDB-lite"/>
    </source>
</evidence>
<dbReference type="OrthoDB" id="6019623at2759"/>
<sequence>MTVSLKRRNKAAHSTSSDTVTQNKTETNTVNKSTSKSKQNDREKNNSNIHERHRGTTSPIWSVLWALNVVLGVGAIVAAGGLHAWYMYQLHENQLWFSHIQEIEREISFRTESGLYYSFYKYLVNSPDFLKDIQRLTVNESTQHPEAINILARMNIYQEVILATLYRQFGISLQPIFFYIYSIFCLNGVLVSALCLLTWLLSKSWMAGILSAAFYMFNRLDTTRVDSSVPLRENFALPFLWIQAAGIAMYFKPRVRGILESCCQMIIFLSTLLFCCFWQFSQFIMLLQGFSLFAVWVLGLVPTVK</sequence>
<dbReference type="PANTHER" id="PTHR31488:SF3">
    <property type="entry name" value="C-MANNOSYLTRANSFERASE DPY19L3"/>
    <property type="match status" value="1"/>
</dbReference>
<evidence type="ECO:0000256" key="4">
    <source>
        <dbReference type="ARBA" id="ARBA00022679"/>
    </source>
</evidence>
<comment type="caution">
    <text evidence="10">The sequence shown here is derived from an EMBL/GenBank/DDBJ whole genome shotgun (WGS) entry which is preliminary data.</text>
</comment>
<evidence type="ECO:0000313" key="11">
    <source>
        <dbReference type="Proteomes" id="UP000678393"/>
    </source>
</evidence>
<accession>A0A8S3ZP27</accession>
<comment type="similarity">
    <text evidence="2">Belongs to the dpy-19 family.</text>
</comment>
<feature type="compositionally biased region" description="Polar residues" evidence="8">
    <location>
        <begin position="12"/>
        <end position="37"/>
    </location>
</feature>
<evidence type="ECO:0000256" key="2">
    <source>
        <dbReference type="ARBA" id="ARBA00008744"/>
    </source>
</evidence>
<dbReference type="GO" id="GO:0005637">
    <property type="term" value="C:nuclear inner membrane"/>
    <property type="evidence" value="ECO:0007669"/>
    <property type="project" value="TreeGrafter"/>
</dbReference>
<keyword evidence="6 9" id="KW-1133">Transmembrane helix</keyword>
<evidence type="ECO:0000256" key="1">
    <source>
        <dbReference type="ARBA" id="ARBA00004141"/>
    </source>
</evidence>
<evidence type="ECO:0008006" key="12">
    <source>
        <dbReference type="Google" id="ProtNLM"/>
    </source>
</evidence>
<dbReference type="Proteomes" id="UP000678393">
    <property type="component" value="Unassembled WGS sequence"/>
</dbReference>
<comment type="subcellular location">
    <subcellularLocation>
        <location evidence="1">Membrane</location>
        <topology evidence="1">Multi-pass membrane protein</topology>
    </subcellularLocation>
</comment>
<reference evidence="10" key="1">
    <citation type="submission" date="2021-04" db="EMBL/GenBank/DDBJ databases">
        <authorList>
            <consortium name="Molecular Ecology Group"/>
        </authorList>
    </citation>
    <scope>NUCLEOTIDE SEQUENCE</scope>
</reference>
<dbReference type="GO" id="GO:0000030">
    <property type="term" value="F:mannosyltransferase activity"/>
    <property type="evidence" value="ECO:0007669"/>
    <property type="project" value="TreeGrafter"/>
</dbReference>
<dbReference type="EMBL" id="CAJHNH020003546">
    <property type="protein sequence ID" value="CAG5129525.1"/>
    <property type="molecule type" value="Genomic_DNA"/>
</dbReference>
<keyword evidence="5 9" id="KW-0812">Transmembrane</keyword>
<keyword evidence="11" id="KW-1185">Reference proteome</keyword>